<gene>
    <name evidence="5" type="ORF">WMO24_02100</name>
</gene>
<dbReference type="SUPFAM" id="SSF51735">
    <property type="entry name" value="NAD(P)-binding Rossmann-fold domains"/>
    <property type="match status" value="1"/>
</dbReference>
<dbReference type="InterPro" id="IPR000683">
    <property type="entry name" value="Gfo/Idh/MocA-like_OxRdtase_N"/>
</dbReference>
<feature type="domain" description="Gfo/Idh/MocA-like oxidoreductase N-terminal" evidence="3">
    <location>
        <begin position="5"/>
        <end position="123"/>
    </location>
</feature>
<dbReference type="PANTHER" id="PTHR22604:SF105">
    <property type="entry name" value="TRANS-1,2-DIHYDROBENZENE-1,2-DIOL DEHYDROGENASE"/>
    <property type="match status" value="1"/>
</dbReference>
<dbReference type="PANTHER" id="PTHR22604">
    <property type="entry name" value="OXIDOREDUCTASES"/>
    <property type="match status" value="1"/>
</dbReference>
<dbReference type="InterPro" id="IPR055170">
    <property type="entry name" value="GFO_IDH_MocA-like_dom"/>
</dbReference>
<dbReference type="EMBL" id="JBBMFA010000044">
    <property type="protein sequence ID" value="MEQ2519235.1"/>
    <property type="molecule type" value="Genomic_DNA"/>
</dbReference>
<accession>A0ABV1GBL2</accession>
<dbReference type="Proteomes" id="UP001477672">
    <property type="component" value="Unassembled WGS sequence"/>
</dbReference>
<organism evidence="5 6">
    <name type="scientific">Ruthenibacterium intestinale</name>
    <dbReference type="NCBI Taxonomy" id="3133163"/>
    <lineage>
        <taxon>Bacteria</taxon>
        <taxon>Bacillati</taxon>
        <taxon>Bacillota</taxon>
        <taxon>Clostridia</taxon>
        <taxon>Eubacteriales</taxon>
        <taxon>Oscillospiraceae</taxon>
        <taxon>Ruthenibacterium</taxon>
    </lineage>
</organism>
<protein>
    <submittedName>
        <fullName evidence="5">Gfo/Idh/MocA family oxidoreductase</fullName>
    </submittedName>
</protein>
<keyword evidence="2" id="KW-0560">Oxidoreductase</keyword>
<dbReference type="Pfam" id="PF22725">
    <property type="entry name" value="GFO_IDH_MocA_C3"/>
    <property type="match status" value="1"/>
</dbReference>
<comment type="caution">
    <text evidence="5">The sequence shown here is derived from an EMBL/GenBank/DDBJ whole genome shotgun (WGS) entry which is preliminary data.</text>
</comment>
<keyword evidence="6" id="KW-1185">Reference proteome</keyword>
<evidence type="ECO:0000259" key="4">
    <source>
        <dbReference type="Pfam" id="PF22725"/>
    </source>
</evidence>
<comment type="similarity">
    <text evidence="1">Belongs to the Gfo/Idh/MocA family.</text>
</comment>
<feature type="domain" description="GFO/IDH/MocA-like oxidoreductase" evidence="4">
    <location>
        <begin position="133"/>
        <end position="251"/>
    </location>
</feature>
<dbReference type="Pfam" id="PF01408">
    <property type="entry name" value="GFO_IDH_MocA"/>
    <property type="match status" value="1"/>
</dbReference>
<dbReference type="Gene3D" id="3.30.360.10">
    <property type="entry name" value="Dihydrodipicolinate Reductase, domain 2"/>
    <property type="match status" value="1"/>
</dbReference>
<dbReference type="SUPFAM" id="SSF55347">
    <property type="entry name" value="Glyceraldehyde-3-phosphate dehydrogenase-like, C-terminal domain"/>
    <property type="match status" value="1"/>
</dbReference>
<evidence type="ECO:0000256" key="2">
    <source>
        <dbReference type="ARBA" id="ARBA00023002"/>
    </source>
</evidence>
<dbReference type="InterPro" id="IPR050984">
    <property type="entry name" value="Gfo/Idh/MocA_domain"/>
</dbReference>
<evidence type="ECO:0000256" key="1">
    <source>
        <dbReference type="ARBA" id="ARBA00010928"/>
    </source>
</evidence>
<dbReference type="InterPro" id="IPR036291">
    <property type="entry name" value="NAD(P)-bd_dom_sf"/>
</dbReference>
<proteinExistence type="inferred from homology"/>
<evidence type="ECO:0000313" key="5">
    <source>
        <dbReference type="EMBL" id="MEQ2519235.1"/>
    </source>
</evidence>
<evidence type="ECO:0000259" key="3">
    <source>
        <dbReference type="Pfam" id="PF01408"/>
    </source>
</evidence>
<reference evidence="5 6" key="1">
    <citation type="submission" date="2024-03" db="EMBL/GenBank/DDBJ databases">
        <title>Human intestinal bacterial collection.</title>
        <authorList>
            <person name="Pauvert C."/>
            <person name="Hitch T.C.A."/>
            <person name="Clavel T."/>
        </authorList>
    </citation>
    <scope>NUCLEOTIDE SEQUENCE [LARGE SCALE GENOMIC DNA]</scope>
    <source>
        <strain evidence="5 6">CLA-JM-H11</strain>
    </source>
</reference>
<evidence type="ECO:0000313" key="6">
    <source>
        <dbReference type="Proteomes" id="UP001477672"/>
    </source>
</evidence>
<dbReference type="RefSeq" id="WP_349214568.1">
    <property type="nucleotide sequence ID" value="NZ_JBBMFA010000044.1"/>
</dbReference>
<sequence>MEPCRYGILGAGRIAARFSACFEQGLVPGARLCAVASSDPLRAARFAAEHGIARSYGSHDALLADPEIEIVYIATINSMHYDCCARAIRAGKHVLCEKPLVLTAAEARSLAQLAAEHHVFLMEAMWTRFLPAVQTARRWLTEGRIGRLRCISASLCASRDPAEYPRLFDPALGGGAFYDLGVYAFSCAQFFARGRKQTGMVPLCVPSGTGVDGSTFLTLSYEDGLTAQLKCSIQFAADNSLLLCGEQGMIRLAPWFNWAQRAELYRTPLPGPQGWQGAQPEEVFLHETSCGFEFEAEHAASCVRGGLPESDVMPLADSIACAELFDRLEPLLHREN</sequence>
<dbReference type="Gene3D" id="3.40.50.720">
    <property type="entry name" value="NAD(P)-binding Rossmann-like Domain"/>
    <property type="match status" value="1"/>
</dbReference>
<name>A0ABV1GBL2_9FIRM</name>